<dbReference type="SUPFAM" id="SSF56672">
    <property type="entry name" value="DNA/RNA polymerases"/>
    <property type="match status" value="1"/>
</dbReference>
<dbReference type="Pfam" id="PF07727">
    <property type="entry name" value="RVT_2"/>
    <property type="match status" value="1"/>
</dbReference>
<dbReference type="AlphaFoldDB" id="A0A540LAL6"/>
<dbReference type="InterPro" id="IPR013103">
    <property type="entry name" value="RVT_2"/>
</dbReference>
<feature type="compositionally biased region" description="Acidic residues" evidence="1">
    <location>
        <begin position="1"/>
        <end position="10"/>
    </location>
</feature>
<reference evidence="3 4" key="1">
    <citation type="journal article" date="2019" name="G3 (Bethesda)">
        <title>Sequencing of a Wild Apple (Malus baccata) Genome Unravels the Differences Between Cultivated and Wild Apple Species Regarding Disease Resistance and Cold Tolerance.</title>
        <authorList>
            <person name="Chen X."/>
        </authorList>
    </citation>
    <scope>NUCLEOTIDE SEQUENCE [LARGE SCALE GENOMIC DNA]</scope>
    <source>
        <strain evidence="4">cv. Shandingzi</strain>
        <tissue evidence="3">Leaves</tissue>
    </source>
</reference>
<evidence type="ECO:0000313" key="4">
    <source>
        <dbReference type="Proteomes" id="UP000315295"/>
    </source>
</evidence>
<feature type="compositionally biased region" description="Low complexity" evidence="1">
    <location>
        <begin position="31"/>
        <end position="41"/>
    </location>
</feature>
<comment type="caution">
    <text evidence="3">The sequence shown here is derived from an EMBL/GenBank/DDBJ whole genome shotgun (WGS) entry which is preliminary data.</text>
</comment>
<evidence type="ECO:0000259" key="2">
    <source>
        <dbReference type="Pfam" id="PF07727"/>
    </source>
</evidence>
<feature type="domain" description="Reverse transcriptase Ty1/copia-type" evidence="2">
    <location>
        <begin position="93"/>
        <end position="337"/>
    </location>
</feature>
<dbReference type="PANTHER" id="PTHR11439">
    <property type="entry name" value="GAG-POL-RELATED RETROTRANSPOSON"/>
    <property type="match status" value="1"/>
</dbReference>
<keyword evidence="4" id="KW-1185">Reference proteome</keyword>
<dbReference type="Proteomes" id="UP000315295">
    <property type="component" value="Unassembled WGS sequence"/>
</dbReference>
<dbReference type="PANTHER" id="PTHR11439:SF463">
    <property type="entry name" value="REVERSE TRANSCRIPTASE TY1_COPIA-TYPE DOMAIN-CONTAINING PROTEIN"/>
    <property type="match status" value="1"/>
</dbReference>
<gene>
    <name evidence="3" type="ORF">C1H46_030909</name>
</gene>
<dbReference type="InterPro" id="IPR043502">
    <property type="entry name" value="DNA/RNA_pol_sf"/>
</dbReference>
<sequence length="583" mass="65913">MKEADEDSDSMEQAVAEGSQTQLTDSPLFESGSASDSISASQIDHTPLRYRSLSEIYERCHVCIVEPESYYEAAQDEAWKKAMKDEISMIEKNKTWELVRRPSDKPVIGVKWVYKTKLNLDGSVQKNKARLVAKGYAQKPGIDYNETFAPVARLDTIRTLIALAAKNKWKLFQLDVKSAFLNGVLEEEVYVDQPDGFIVQGEEDKVYRLHKALYGLKQAPRAWYGEIDSYLTLCGFKKSTSEATLYTKWRKSSEMIIVSIYVDDIIYTGSCQELMDDFKSDMMLKYEMTDLGLLHHFLGMGVMQTEEYIFIHQRKYASSLLKKFGLQDCKSVSTPLVPSDKLRKEDGSGTVDEAQYRQVVGSLLYLTATRPDIMYAACLLSRFMHCPTNKHLGTAKRVLRYVRGTLDFGLEYKKGKGAILMGFCDSDWSGSEDDMKSTSGYAFTFGSGVFSWSSVKQQCVALSTAEAEYISASEATAQATWLRFVLEDFGEMQTVATPMNCDNTSAIAITKNPIFHQKTKHINRRYHFIKEALQQGVIELLHCPTKEQIADIFTKALAREQFSYLRELLGVKSVHNLKGAVSM</sequence>
<dbReference type="EMBL" id="VIEB01000674">
    <property type="protein sequence ID" value="TQD83528.1"/>
    <property type="molecule type" value="Genomic_DNA"/>
</dbReference>
<evidence type="ECO:0000313" key="3">
    <source>
        <dbReference type="EMBL" id="TQD83528.1"/>
    </source>
</evidence>
<dbReference type="CDD" id="cd09272">
    <property type="entry name" value="RNase_HI_RT_Ty1"/>
    <property type="match status" value="1"/>
</dbReference>
<evidence type="ECO:0000256" key="1">
    <source>
        <dbReference type="SAM" id="MobiDB-lite"/>
    </source>
</evidence>
<name>A0A540LAL6_MALBA</name>
<proteinExistence type="predicted"/>
<organism evidence="3 4">
    <name type="scientific">Malus baccata</name>
    <name type="common">Siberian crab apple</name>
    <name type="synonym">Pyrus baccata</name>
    <dbReference type="NCBI Taxonomy" id="106549"/>
    <lineage>
        <taxon>Eukaryota</taxon>
        <taxon>Viridiplantae</taxon>
        <taxon>Streptophyta</taxon>
        <taxon>Embryophyta</taxon>
        <taxon>Tracheophyta</taxon>
        <taxon>Spermatophyta</taxon>
        <taxon>Magnoliopsida</taxon>
        <taxon>eudicotyledons</taxon>
        <taxon>Gunneridae</taxon>
        <taxon>Pentapetalae</taxon>
        <taxon>rosids</taxon>
        <taxon>fabids</taxon>
        <taxon>Rosales</taxon>
        <taxon>Rosaceae</taxon>
        <taxon>Amygdaloideae</taxon>
        <taxon>Maleae</taxon>
        <taxon>Malus</taxon>
    </lineage>
</organism>
<protein>
    <recommendedName>
        <fullName evidence="2">Reverse transcriptase Ty1/copia-type domain-containing protein</fullName>
    </recommendedName>
</protein>
<accession>A0A540LAL6</accession>
<feature type="region of interest" description="Disordered" evidence="1">
    <location>
        <begin position="1"/>
        <end position="41"/>
    </location>
</feature>
<dbReference type="STRING" id="106549.A0A540LAL6"/>